<sequence length="252" mass="29914">MIQSFGESPWGKDITEDNMELVNKSYILSDYEELESDIVYKANIEDKEVIFYILLEFQSYVDYSIPIRLFMYMSEIWREVLKNTKKIDVKSKGFKLPAIVPIVSYNGGYKWTVERKFKNVINKNELFGNNIIDFEYILIDINKYEKDELMKLKNIASAVFLLDQKIDVEEFISRIKEIAINFNNLTKEQKMMIRHWLRTTLNDDIKNKLGERIEDILIAKKEEVEIMTSNISRTIKETFEQTREEASRLGIR</sequence>
<comment type="caution">
    <text evidence="2">The sequence shown here is derived from an EMBL/GenBank/DDBJ whole genome shotgun (WGS) entry which is preliminary data.</text>
</comment>
<accession>A0AAV3VWI2</accession>
<evidence type="ECO:0000313" key="2">
    <source>
        <dbReference type="EMBL" id="GEA30014.1"/>
    </source>
</evidence>
<dbReference type="PANTHER" id="PTHR34611">
    <property type="match status" value="1"/>
</dbReference>
<dbReference type="EMBL" id="BJLA01000002">
    <property type="protein sequence ID" value="GEA30014.1"/>
    <property type="molecule type" value="Genomic_DNA"/>
</dbReference>
<keyword evidence="3" id="KW-1185">Reference proteome</keyword>
<proteinExistence type="predicted"/>
<dbReference type="PANTHER" id="PTHR34611:SF2">
    <property type="entry name" value="INACTIVE RECOMBINATION-PROMOTING NUCLEASE-LIKE PROTEIN RPNE-RELATED"/>
    <property type="match status" value="1"/>
</dbReference>
<protein>
    <recommendedName>
        <fullName evidence="1">Transposase (putative) YhgA-like domain-containing protein</fullName>
    </recommendedName>
</protein>
<evidence type="ECO:0000259" key="1">
    <source>
        <dbReference type="Pfam" id="PF04754"/>
    </source>
</evidence>
<dbReference type="InterPro" id="IPR006842">
    <property type="entry name" value="Transposase_31"/>
</dbReference>
<dbReference type="GO" id="GO:0006310">
    <property type="term" value="P:DNA recombination"/>
    <property type="evidence" value="ECO:0007669"/>
    <property type="project" value="TreeGrafter"/>
</dbReference>
<name>A0AAV3VWI2_9CLOT</name>
<evidence type="ECO:0000313" key="3">
    <source>
        <dbReference type="Proteomes" id="UP000325212"/>
    </source>
</evidence>
<reference evidence="2 3" key="1">
    <citation type="submission" date="2019-06" db="EMBL/GenBank/DDBJ databases">
        <title>Draft genome sequence of Clostridium diolis DSM 15410.</title>
        <authorList>
            <person name="Kobayashi H."/>
            <person name="Tanizawa Y."/>
            <person name="Tohno M."/>
        </authorList>
    </citation>
    <scope>NUCLEOTIDE SEQUENCE [LARGE SCALE GENOMIC DNA]</scope>
    <source>
        <strain evidence="2 3">DSM 15410</strain>
    </source>
</reference>
<dbReference type="GO" id="GO:1990238">
    <property type="term" value="F:double-stranded DNA endonuclease activity"/>
    <property type="evidence" value="ECO:0007669"/>
    <property type="project" value="TreeGrafter"/>
</dbReference>
<gene>
    <name evidence="2" type="ORF">CDIOL_09370</name>
</gene>
<dbReference type="AlphaFoldDB" id="A0AAV3VWI2"/>
<organism evidence="2 3">
    <name type="scientific">Clostridium diolis</name>
    <dbReference type="NCBI Taxonomy" id="223919"/>
    <lineage>
        <taxon>Bacteria</taxon>
        <taxon>Bacillati</taxon>
        <taxon>Bacillota</taxon>
        <taxon>Clostridia</taxon>
        <taxon>Eubacteriales</taxon>
        <taxon>Clostridiaceae</taxon>
        <taxon>Clostridium</taxon>
    </lineage>
</organism>
<dbReference type="InterPro" id="IPR051699">
    <property type="entry name" value="Rpn/YhgA-like_nuclease"/>
</dbReference>
<feature type="domain" description="Transposase (putative) YhgA-like" evidence="1">
    <location>
        <begin position="17"/>
        <end position="190"/>
    </location>
</feature>
<dbReference type="Pfam" id="PF04754">
    <property type="entry name" value="Transposase_31"/>
    <property type="match status" value="1"/>
</dbReference>
<dbReference type="Proteomes" id="UP000325212">
    <property type="component" value="Unassembled WGS sequence"/>
</dbReference>
<dbReference type="RefSeq" id="WP_243141282.1">
    <property type="nucleotide sequence ID" value="NZ_BJLA01000002.1"/>
</dbReference>